<dbReference type="AlphaFoldDB" id="A0A975SXL5"/>
<dbReference type="EMBL" id="CP077062">
    <property type="protein sequence ID" value="QWZ07802.1"/>
    <property type="molecule type" value="Genomic_DNA"/>
</dbReference>
<dbReference type="PANTHER" id="PTHR33744">
    <property type="entry name" value="CARBOHYDRATE DIACID REGULATOR"/>
    <property type="match status" value="1"/>
</dbReference>
<sequence length="537" mass="57545">MVNVEEDGVPLSRLVKTLGSAVVRVLSTPGLETAFACEVIVYDPVNPPVIRRGDVVLAVGVHAPSEQAVELLEAAGVAQAAAVVVKSTDVGASRLRSTAEGACVTLMELPKAMRWEQISVLMRHAITAAHSSSGSLQAVGDLFGFANVLAMAVGGAVTIEDATSHVLAYSTLQDDELDTPRREAILGRRVPEIYLRHLGEMGVFNALRESDTVVELEADASLGLRRRLAVAVRADAEVLGTLWALEGKVPLGREAETVMHDAARAASAHLLRAQSVGFTLQQHREDMLRQLLEDRVDVRTAADALGIDADLPAAVMGIALDSRGTLPADHHAYRRIDELINARAMAFRWHVSSTLAGVRMLALLPELTGDDWAQVENGIQRLALGLASDAEQAGFRVRVACGPVVSTLHVAAASTASVDEILQCLAREPARGPVASHEEVRASVSVYKALAALTPMSALWEGPVARIVEYDAKHGSEYGVTLRAWLDGFGDAGAVAKALNVHRNTLRYRLQRIEALSGLRLDDPDERLMAALHLRKL</sequence>
<dbReference type="Proteomes" id="UP000683575">
    <property type="component" value="Chromosome"/>
</dbReference>
<dbReference type="KEGG" id="nps:KRR39_20815"/>
<organism evidence="2 3">
    <name type="scientific">Nocardioides panacis</name>
    <dbReference type="NCBI Taxonomy" id="2849501"/>
    <lineage>
        <taxon>Bacteria</taxon>
        <taxon>Bacillati</taxon>
        <taxon>Actinomycetota</taxon>
        <taxon>Actinomycetes</taxon>
        <taxon>Propionibacteriales</taxon>
        <taxon>Nocardioidaceae</taxon>
        <taxon>Nocardioides</taxon>
    </lineage>
</organism>
<name>A0A975SXL5_9ACTN</name>
<dbReference type="InterPro" id="IPR051448">
    <property type="entry name" value="CdaR-like_regulators"/>
</dbReference>
<dbReference type="InterPro" id="IPR025736">
    <property type="entry name" value="PucR_C-HTH_dom"/>
</dbReference>
<evidence type="ECO:0000313" key="2">
    <source>
        <dbReference type="EMBL" id="QWZ07802.1"/>
    </source>
</evidence>
<dbReference type="RefSeq" id="WP_216939312.1">
    <property type="nucleotide sequence ID" value="NZ_CP077062.1"/>
</dbReference>
<evidence type="ECO:0000259" key="1">
    <source>
        <dbReference type="Pfam" id="PF13556"/>
    </source>
</evidence>
<dbReference type="Pfam" id="PF13556">
    <property type="entry name" value="HTH_30"/>
    <property type="match status" value="1"/>
</dbReference>
<gene>
    <name evidence="2" type="ORF">KRR39_20815</name>
</gene>
<evidence type="ECO:0000313" key="3">
    <source>
        <dbReference type="Proteomes" id="UP000683575"/>
    </source>
</evidence>
<accession>A0A975SXL5</accession>
<protein>
    <submittedName>
        <fullName evidence="2">Helix-turn-helix domain-containing protein</fullName>
    </submittedName>
</protein>
<keyword evidence="3" id="KW-1185">Reference proteome</keyword>
<feature type="domain" description="PucR C-terminal helix-turn-helix" evidence="1">
    <location>
        <begin position="481"/>
        <end position="535"/>
    </location>
</feature>
<proteinExistence type="predicted"/>
<dbReference type="PANTHER" id="PTHR33744:SF17">
    <property type="entry name" value="CONSERVED PROTEIN"/>
    <property type="match status" value="1"/>
</dbReference>
<reference evidence="2" key="1">
    <citation type="submission" date="2021-06" db="EMBL/GenBank/DDBJ databases">
        <title>Complete genome sequence of Nocardioides sp. G188.</title>
        <authorList>
            <person name="Im W.-T."/>
        </authorList>
    </citation>
    <scope>NUCLEOTIDE SEQUENCE</scope>
    <source>
        <strain evidence="2">G188</strain>
    </source>
</reference>